<organism evidence="3 4">
    <name type="scientific">Mycena chlorophos</name>
    <name type="common">Agaric fungus</name>
    <name type="synonym">Agaricus chlorophos</name>
    <dbReference type="NCBI Taxonomy" id="658473"/>
    <lineage>
        <taxon>Eukaryota</taxon>
        <taxon>Fungi</taxon>
        <taxon>Dikarya</taxon>
        <taxon>Basidiomycota</taxon>
        <taxon>Agaricomycotina</taxon>
        <taxon>Agaricomycetes</taxon>
        <taxon>Agaricomycetidae</taxon>
        <taxon>Agaricales</taxon>
        <taxon>Marasmiineae</taxon>
        <taxon>Mycenaceae</taxon>
        <taxon>Mycena</taxon>
    </lineage>
</organism>
<dbReference type="InterPro" id="IPR036514">
    <property type="entry name" value="SGNH_hydro_sf"/>
</dbReference>
<keyword evidence="4" id="KW-1185">Reference proteome</keyword>
<evidence type="ECO:0000256" key="2">
    <source>
        <dbReference type="SAM" id="SignalP"/>
    </source>
</evidence>
<comment type="caution">
    <text evidence="3">The sequence shown here is derived from an EMBL/GenBank/DDBJ whole genome shotgun (WGS) entry which is preliminary data.</text>
</comment>
<accession>A0A8H6VWF5</accession>
<dbReference type="Proteomes" id="UP000613580">
    <property type="component" value="Unassembled WGS sequence"/>
</dbReference>
<sequence length="376" mass="40023">MIAAQFLLTLTLCLSRAVASPMPILVLPAAASVYAPLPASTANTPSRVNINLVADSSFSASASASATTPSTIPQVLAANASLVNATLVAAATAVHDQATSLLGYVNVVTSILSLISTKFVDNFVPMDTASRAVSVSTTMSTGPKWLKKLMPSGRRSKEVPPLPVSLPSSESPVRNASFNDDSSSWSGFDALENLFIFGASYSATGFAANLPPPKPIDRKTAPFKGLTYYTDPDGTNWDGSSKLIWDPTNSLSVITWAGINDCAYARTHDETLDLLFSLQEKLYEAGGRQFLFMDVSPIARRPAGTKAKPNNPEADSAASIANWNENLSKHVTEFAASRPDARILTFSTLNAFNQILDDPQRYKIKAKEVAVAMGDV</sequence>
<dbReference type="EMBL" id="JACAZE010000016">
    <property type="protein sequence ID" value="KAF7296519.1"/>
    <property type="molecule type" value="Genomic_DNA"/>
</dbReference>
<gene>
    <name evidence="3" type="ORF">HMN09_01058800</name>
</gene>
<reference evidence="3" key="1">
    <citation type="submission" date="2020-05" db="EMBL/GenBank/DDBJ databases">
        <title>Mycena genomes resolve the evolution of fungal bioluminescence.</title>
        <authorList>
            <person name="Tsai I.J."/>
        </authorList>
    </citation>
    <scope>NUCLEOTIDE SEQUENCE</scope>
    <source>
        <strain evidence="3">110903Hualien_Pintung</strain>
    </source>
</reference>
<proteinExistence type="predicted"/>
<dbReference type="Gene3D" id="3.40.50.1110">
    <property type="entry name" value="SGNH hydrolase"/>
    <property type="match status" value="1"/>
</dbReference>
<keyword evidence="3" id="KW-0808">Transferase</keyword>
<evidence type="ECO:0000313" key="4">
    <source>
        <dbReference type="Proteomes" id="UP000613580"/>
    </source>
</evidence>
<dbReference type="OrthoDB" id="1600564at2759"/>
<dbReference type="AlphaFoldDB" id="A0A8H6VWF5"/>
<evidence type="ECO:0000313" key="3">
    <source>
        <dbReference type="EMBL" id="KAF7296519.1"/>
    </source>
</evidence>
<dbReference type="GO" id="GO:0016740">
    <property type="term" value="F:transferase activity"/>
    <property type="evidence" value="ECO:0007669"/>
    <property type="project" value="UniProtKB-KW"/>
</dbReference>
<evidence type="ECO:0000256" key="1">
    <source>
        <dbReference type="SAM" id="MobiDB-lite"/>
    </source>
</evidence>
<protein>
    <submittedName>
        <fullName evidence="3">Glycosyltransferase family 32 protein</fullName>
    </submittedName>
</protein>
<feature type="chain" id="PRO_5034906154" evidence="2">
    <location>
        <begin position="20"/>
        <end position="376"/>
    </location>
</feature>
<keyword evidence="2" id="KW-0732">Signal</keyword>
<feature type="signal peptide" evidence="2">
    <location>
        <begin position="1"/>
        <end position="19"/>
    </location>
</feature>
<feature type="region of interest" description="Disordered" evidence="1">
    <location>
        <begin position="151"/>
        <end position="173"/>
    </location>
</feature>
<name>A0A8H6VWF5_MYCCL</name>